<feature type="region of interest" description="Disordered" evidence="1">
    <location>
        <begin position="71"/>
        <end position="118"/>
    </location>
</feature>
<protein>
    <submittedName>
        <fullName evidence="2">Uncharacterized protein</fullName>
    </submittedName>
</protein>
<gene>
    <name evidence="2" type="ORF">MNOR_LOCUS1350</name>
</gene>
<reference evidence="2 3" key="1">
    <citation type="submission" date="2024-05" db="EMBL/GenBank/DDBJ databases">
        <authorList>
            <person name="Wallberg A."/>
        </authorList>
    </citation>
    <scope>NUCLEOTIDE SEQUENCE [LARGE SCALE GENOMIC DNA]</scope>
</reference>
<dbReference type="Proteomes" id="UP001497623">
    <property type="component" value="Unassembled WGS sequence"/>
</dbReference>
<name>A0AAV2PNX8_MEGNR</name>
<keyword evidence="3" id="KW-1185">Reference proteome</keyword>
<evidence type="ECO:0000256" key="1">
    <source>
        <dbReference type="SAM" id="MobiDB-lite"/>
    </source>
</evidence>
<evidence type="ECO:0000313" key="3">
    <source>
        <dbReference type="Proteomes" id="UP001497623"/>
    </source>
</evidence>
<dbReference type="EMBL" id="CAXKWB010000359">
    <property type="protein sequence ID" value="CAL4060422.1"/>
    <property type="molecule type" value="Genomic_DNA"/>
</dbReference>
<dbReference type="AlphaFoldDB" id="A0AAV2PNX8"/>
<sequence>MLQLPGEYRAEIERGLASAKPGQFKYTFKDLNPLIEELIRIRKTSMANDNVESKPISAKIVEVEALVGTAKPLKNQKPTPSHSIPSGSQANTPDPKSSVDDQSQQQSHRFRGRGGFRGRGRGRGYLGHRYRYSNCLICDLDTHNTIFCNALESGKPIRDKLKMLGRCDACLMHKDEHGNTCAIIHRQCDHCLSDKHHKITCAKDHPGSWILKQK</sequence>
<proteinExistence type="predicted"/>
<accession>A0AAV2PNX8</accession>
<evidence type="ECO:0000313" key="2">
    <source>
        <dbReference type="EMBL" id="CAL4060422.1"/>
    </source>
</evidence>
<comment type="caution">
    <text evidence="2">The sequence shown here is derived from an EMBL/GenBank/DDBJ whole genome shotgun (WGS) entry which is preliminary data.</text>
</comment>
<feature type="compositionally biased region" description="Basic residues" evidence="1">
    <location>
        <begin position="108"/>
        <end position="118"/>
    </location>
</feature>
<organism evidence="2 3">
    <name type="scientific">Meganyctiphanes norvegica</name>
    <name type="common">Northern krill</name>
    <name type="synonym">Thysanopoda norvegica</name>
    <dbReference type="NCBI Taxonomy" id="48144"/>
    <lineage>
        <taxon>Eukaryota</taxon>
        <taxon>Metazoa</taxon>
        <taxon>Ecdysozoa</taxon>
        <taxon>Arthropoda</taxon>
        <taxon>Crustacea</taxon>
        <taxon>Multicrustacea</taxon>
        <taxon>Malacostraca</taxon>
        <taxon>Eumalacostraca</taxon>
        <taxon>Eucarida</taxon>
        <taxon>Euphausiacea</taxon>
        <taxon>Euphausiidae</taxon>
        <taxon>Meganyctiphanes</taxon>
    </lineage>
</organism>
<feature type="compositionally biased region" description="Polar residues" evidence="1">
    <location>
        <begin position="76"/>
        <end position="95"/>
    </location>
</feature>